<feature type="site" description="Stabilizes the phosphoryl group" evidence="10">
    <location>
        <position position="103"/>
    </location>
</feature>
<keyword evidence="11" id="KW-0460">Magnesium</keyword>
<keyword evidence="4 7" id="KW-0378">Hydrolase</keyword>
<comment type="similarity">
    <text evidence="7">Belongs to the gmhB family.</text>
</comment>
<feature type="active site" description="Nucleophile" evidence="8">
    <location>
        <position position="11"/>
    </location>
</feature>
<dbReference type="KEGG" id="hfe:HFELIS_10210"/>
<evidence type="ECO:0000313" key="12">
    <source>
        <dbReference type="EMBL" id="CBY83105.1"/>
    </source>
</evidence>
<keyword evidence="11" id="KW-0862">Zinc</keyword>
<keyword evidence="2 7" id="KW-0963">Cytoplasm</keyword>
<dbReference type="RefSeq" id="WP_013469471.1">
    <property type="nucleotide sequence ID" value="NC_014810.2"/>
</dbReference>
<evidence type="ECO:0000256" key="6">
    <source>
        <dbReference type="ARBA" id="ARBA00031828"/>
    </source>
</evidence>
<feature type="binding site" evidence="11">
    <location>
        <position position="9"/>
    </location>
    <ligand>
        <name>Mg(2+)</name>
        <dbReference type="ChEBI" id="CHEBI:18420"/>
    </ligand>
</feature>
<feature type="binding site" evidence="11">
    <location>
        <position position="101"/>
    </location>
    <ligand>
        <name>Zn(2+)</name>
        <dbReference type="ChEBI" id="CHEBI:29105"/>
    </ligand>
</feature>
<dbReference type="InterPro" id="IPR004446">
    <property type="entry name" value="Heptose_bisP_phosphatase"/>
</dbReference>
<evidence type="ECO:0000256" key="10">
    <source>
        <dbReference type="PIRSR" id="PIRSR004682-3"/>
    </source>
</evidence>
<comment type="subcellular location">
    <subcellularLocation>
        <location evidence="1 7">Cytoplasm</location>
    </subcellularLocation>
</comment>
<evidence type="ECO:0000256" key="7">
    <source>
        <dbReference type="PIRNR" id="PIRNR004682"/>
    </source>
</evidence>
<feature type="binding site" evidence="11">
    <location>
        <position position="93"/>
    </location>
    <ligand>
        <name>Zn(2+)</name>
        <dbReference type="ChEBI" id="CHEBI:29105"/>
    </ligand>
</feature>
<comment type="cofactor">
    <cofactor evidence="11">
        <name>Mg(2+)</name>
        <dbReference type="ChEBI" id="CHEBI:18420"/>
    </cofactor>
</comment>
<keyword evidence="13" id="KW-1185">Reference proteome</keyword>
<dbReference type="InterPro" id="IPR023214">
    <property type="entry name" value="HAD_sf"/>
</dbReference>
<feature type="active site" description="Nucleophile" evidence="8">
    <location>
        <position position="9"/>
    </location>
</feature>
<dbReference type="OrthoDB" id="9814110at2"/>
<dbReference type="AlphaFoldDB" id="E7ACY7"/>
<feature type="binding site" evidence="11">
    <location>
        <position position="91"/>
    </location>
    <ligand>
        <name>Zn(2+)</name>
        <dbReference type="ChEBI" id="CHEBI:29105"/>
    </ligand>
</feature>
<keyword evidence="5 7" id="KW-0119">Carbohydrate metabolism</keyword>
<dbReference type="NCBIfam" id="TIGR01662">
    <property type="entry name" value="HAD-SF-IIIA"/>
    <property type="match status" value="1"/>
</dbReference>
<name>E7ACY7_HELFC</name>
<dbReference type="STRING" id="936155.HFELIS_10210"/>
<feature type="site" description="Contributes to substrate recognition" evidence="10">
    <location>
        <position position="102"/>
    </location>
</feature>
<dbReference type="NCBIfam" id="TIGR01656">
    <property type="entry name" value="Histidinol-ppas"/>
    <property type="match status" value="1"/>
</dbReference>
<keyword evidence="3 11" id="KW-0479">Metal-binding</keyword>
<feature type="binding site" evidence="9">
    <location>
        <begin position="17"/>
        <end position="20"/>
    </location>
    <ligand>
        <name>substrate</name>
    </ligand>
</feature>
<evidence type="ECO:0000256" key="5">
    <source>
        <dbReference type="ARBA" id="ARBA00023277"/>
    </source>
</evidence>
<dbReference type="InterPro" id="IPR006543">
    <property type="entry name" value="Histidinol-phos"/>
</dbReference>
<feature type="binding site" evidence="9">
    <location>
        <position position="129"/>
    </location>
    <ligand>
        <name>substrate</name>
    </ligand>
</feature>
<evidence type="ECO:0000256" key="4">
    <source>
        <dbReference type="ARBA" id="ARBA00022801"/>
    </source>
</evidence>
<dbReference type="SUPFAM" id="SSF56784">
    <property type="entry name" value="HAD-like"/>
    <property type="match status" value="1"/>
</dbReference>
<feature type="binding site" evidence="9">
    <location>
        <begin position="51"/>
        <end position="54"/>
    </location>
    <ligand>
        <name>substrate</name>
    </ligand>
</feature>
<dbReference type="GO" id="GO:0005737">
    <property type="term" value="C:cytoplasm"/>
    <property type="evidence" value="ECO:0007669"/>
    <property type="project" value="UniProtKB-SubCell"/>
</dbReference>
<dbReference type="InterPro" id="IPR036412">
    <property type="entry name" value="HAD-like_sf"/>
</dbReference>
<dbReference type="GeneID" id="36133694"/>
<dbReference type="PANTHER" id="PTHR42891:SF1">
    <property type="entry name" value="D-GLYCERO-BETA-D-MANNO-HEPTOSE-1,7-BISPHOSPHATE 7-PHOSPHATASE"/>
    <property type="match status" value="1"/>
</dbReference>
<dbReference type="EMBL" id="FQ670179">
    <property type="protein sequence ID" value="CBY83105.1"/>
    <property type="molecule type" value="Genomic_DNA"/>
</dbReference>
<dbReference type="eggNOG" id="COG0241">
    <property type="taxonomic scope" value="Bacteria"/>
</dbReference>
<reference evidence="12 13" key="1">
    <citation type="journal article" date="2011" name="Genome Biol. Evol.">
        <title>Comparative whole genome sequence analysis of the carcinogenic bacterial model pathogen Helicobacter felis.</title>
        <authorList>
            <person name="Arnold I.C."/>
            <person name="Zigova Z."/>
            <person name="Holden M."/>
            <person name="Lawley T.D."/>
            <person name="Rad R."/>
            <person name="Dougan G."/>
            <person name="Falkow S."/>
            <person name="Bentley S.D."/>
            <person name="Muller A."/>
        </authorList>
    </citation>
    <scope>NUCLEOTIDE SEQUENCE [LARGE SCALE GENOMIC DNA]</scope>
    <source>
        <strain evidence="13">ATCC 49179 / CCUG 28539 / NCTC 12436 / CS1</strain>
    </source>
</reference>
<sequence length="174" mass="19692">MKRKALFLDRDGVVNVDRGYVHTCADFEFMPGIFELLAHAKACGYLLLLVTNQSGIGRGYYSEQDFETLSAYMQEQLQKVLGFGLDRIYHCPHAPTHHCFCRKPQIGMVKTACQDFELDLTQSVMLGDKKSDMQFGHNAGIGTNLWLQTCPQTPLEYAHSISTLQQVLDFLKHS</sequence>
<dbReference type="PANTHER" id="PTHR42891">
    <property type="entry name" value="D-GLYCERO-BETA-D-MANNO-HEPTOSE-1,7-BISPHOSPHATE 7-PHOSPHATASE"/>
    <property type="match status" value="1"/>
</dbReference>
<dbReference type="GO" id="GO:0046872">
    <property type="term" value="F:metal ion binding"/>
    <property type="evidence" value="ECO:0007669"/>
    <property type="project" value="UniProtKB-KW"/>
</dbReference>
<dbReference type="Pfam" id="PF13242">
    <property type="entry name" value="Hydrolase_like"/>
    <property type="match status" value="1"/>
</dbReference>
<feature type="binding site" evidence="11">
    <location>
        <position position="128"/>
    </location>
    <ligand>
        <name>Mg(2+)</name>
        <dbReference type="ChEBI" id="CHEBI:18420"/>
    </ligand>
</feature>
<dbReference type="GO" id="GO:0016791">
    <property type="term" value="F:phosphatase activity"/>
    <property type="evidence" value="ECO:0007669"/>
    <property type="project" value="InterPro"/>
</dbReference>
<feature type="binding site" evidence="11">
    <location>
        <position position="129"/>
    </location>
    <ligand>
        <name>Mg(2+)</name>
        <dbReference type="ChEBI" id="CHEBI:18420"/>
    </ligand>
</feature>
<evidence type="ECO:0000256" key="1">
    <source>
        <dbReference type="ARBA" id="ARBA00004496"/>
    </source>
</evidence>
<evidence type="ECO:0000256" key="11">
    <source>
        <dbReference type="PIRSR" id="PIRSR004682-4"/>
    </source>
</evidence>
<comment type="cofactor">
    <cofactor evidence="11">
        <name>Zn(2+)</name>
        <dbReference type="ChEBI" id="CHEBI:29105"/>
    </cofactor>
</comment>
<dbReference type="HOGENOM" id="CLU_085077_3_1_7"/>
<accession>E7ACY7</accession>
<dbReference type="PIRSF" id="PIRSF004682">
    <property type="entry name" value="GmhB"/>
    <property type="match status" value="1"/>
</dbReference>
<evidence type="ECO:0000256" key="9">
    <source>
        <dbReference type="PIRSR" id="PIRSR004682-2"/>
    </source>
</evidence>
<dbReference type="Gene3D" id="3.40.50.1000">
    <property type="entry name" value="HAD superfamily/HAD-like"/>
    <property type="match status" value="1"/>
</dbReference>
<feature type="binding site" evidence="9">
    <location>
        <begin position="102"/>
        <end position="103"/>
    </location>
    <ligand>
        <name>substrate</name>
    </ligand>
</feature>
<proteinExistence type="inferred from homology"/>
<dbReference type="NCBIfam" id="TIGR00213">
    <property type="entry name" value="GmhB_yaeD"/>
    <property type="match status" value="1"/>
</dbReference>
<dbReference type="GO" id="GO:0005975">
    <property type="term" value="P:carbohydrate metabolic process"/>
    <property type="evidence" value="ECO:0007669"/>
    <property type="project" value="InterPro"/>
</dbReference>
<dbReference type="EC" id="3.1.3.-" evidence="7"/>
<feature type="binding site" evidence="11">
    <location>
        <position position="11"/>
    </location>
    <ligand>
        <name>Mg(2+)</name>
        <dbReference type="ChEBI" id="CHEBI:18420"/>
    </ligand>
</feature>
<dbReference type="Proteomes" id="UP000007934">
    <property type="component" value="Chromosome"/>
</dbReference>
<organism evidence="12 13">
    <name type="scientific">Helicobacter felis (strain ATCC 49179 / CCUG 28539 / NCTC 12436 / CS1)</name>
    <dbReference type="NCBI Taxonomy" id="936155"/>
    <lineage>
        <taxon>Bacteria</taxon>
        <taxon>Pseudomonadati</taxon>
        <taxon>Campylobacterota</taxon>
        <taxon>Epsilonproteobacteria</taxon>
        <taxon>Campylobacterales</taxon>
        <taxon>Helicobacteraceae</taxon>
        <taxon>Helicobacter</taxon>
    </lineage>
</organism>
<evidence type="ECO:0000256" key="2">
    <source>
        <dbReference type="ARBA" id="ARBA00022490"/>
    </source>
</evidence>
<evidence type="ECO:0000313" key="13">
    <source>
        <dbReference type="Proteomes" id="UP000007934"/>
    </source>
</evidence>
<feature type="site" description="Stabilizes the phosphoryl group" evidence="10">
    <location>
        <position position="51"/>
    </location>
</feature>
<gene>
    <name evidence="12" type="primary">gmhB</name>
    <name evidence="12" type="ordered locus">Hfelis_10210</name>
</gene>
<feature type="binding site" evidence="9">
    <location>
        <begin position="9"/>
        <end position="11"/>
    </location>
    <ligand>
        <name>substrate</name>
    </ligand>
</feature>
<evidence type="ECO:0000256" key="3">
    <source>
        <dbReference type="ARBA" id="ARBA00022723"/>
    </source>
</evidence>
<feature type="binding site" evidence="11">
    <location>
        <position position="99"/>
    </location>
    <ligand>
        <name>Zn(2+)</name>
        <dbReference type="ChEBI" id="CHEBI:29105"/>
    </ligand>
</feature>
<evidence type="ECO:0000256" key="8">
    <source>
        <dbReference type="PIRSR" id="PIRSR004682-1"/>
    </source>
</evidence>
<dbReference type="InterPro" id="IPR006549">
    <property type="entry name" value="HAD-SF_hydro_IIIA"/>
</dbReference>
<dbReference type="CDD" id="cd07503">
    <property type="entry name" value="HAD_HisB-N"/>
    <property type="match status" value="1"/>
</dbReference>
<protein>
    <recommendedName>
        <fullName evidence="6 7">D,D-heptose 1,7-bisphosphate phosphatase</fullName>
        <ecNumber evidence="7">3.1.3.-</ecNumber>
    </recommendedName>
</protein>